<dbReference type="SUPFAM" id="SSF57667">
    <property type="entry name" value="beta-beta-alpha zinc fingers"/>
    <property type="match status" value="1"/>
</dbReference>
<organism evidence="6 7">
    <name type="scientific">Ambispora leptoticha</name>
    <dbReference type="NCBI Taxonomy" id="144679"/>
    <lineage>
        <taxon>Eukaryota</taxon>
        <taxon>Fungi</taxon>
        <taxon>Fungi incertae sedis</taxon>
        <taxon>Mucoromycota</taxon>
        <taxon>Glomeromycotina</taxon>
        <taxon>Glomeromycetes</taxon>
        <taxon>Archaeosporales</taxon>
        <taxon>Ambisporaceae</taxon>
        <taxon>Ambispora</taxon>
    </lineage>
</organism>
<keyword evidence="3" id="KW-0862">Zinc</keyword>
<feature type="coiled-coil region" evidence="4">
    <location>
        <begin position="187"/>
        <end position="220"/>
    </location>
</feature>
<dbReference type="GO" id="GO:0008270">
    <property type="term" value="F:zinc ion binding"/>
    <property type="evidence" value="ECO:0007669"/>
    <property type="project" value="UniProtKB-KW"/>
</dbReference>
<evidence type="ECO:0000259" key="5">
    <source>
        <dbReference type="PROSITE" id="PS51800"/>
    </source>
</evidence>
<evidence type="ECO:0000256" key="4">
    <source>
        <dbReference type="SAM" id="Coils"/>
    </source>
</evidence>
<dbReference type="PANTHER" id="PTHR21402:SF10">
    <property type="entry name" value="U11_U12 SMALL NUCLEAR RIBONUCLEOPROTEIN 48 KDA PROTEIN"/>
    <property type="match status" value="1"/>
</dbReference>
<evidence type="ECO:0000313" key="6">
    <source>
        <dbReference type="EMBL" id="CAG8445360.1"/>
    </source>
</evidence>
<proteinExistence type="predicted"/>
<protein>
    <submittedName>
        <fullName evidence="6">10310_t:CDS:1</fullName>
    </submittedName>
</protein>
<sequence>MQSNDTINISKPSTPLDTTITYADNDRDSFIAEITKQLDDYDHKFNKLLNELSWSREFLESREEETQNWVICPFDASHRVPHKSYEAHYKRCELKYHGIKKERGMQRQLPSSTFYYKDAPSVISLLETDELRKTARAAPSIGQSPTVEQRLSEYLKALSDSNQIRLAHHNRQKRDVYQNFDEVWENLQKFKEQNQGLKSREELLAEQRDYKRRRKSYRAKNIKVTQRTPTLIHRDIIAAYMEDFKLLREFEQNMMDQKEQ</sequence>
<dbReference type="InterPro" id="IPR051591">
    <property type="entry name" value="UPF0224_FAM112_RNA_Proc"/>
</dbReference>
<name>A0A9N8YSU1_9GLOM</name>
<dbReference type="EMBL" id="CAJVPS010000049">
    <property type="protein sequence ID" value="CAG8445360.1"/>
    <property type="molecule type" value="Genomic_DNA"/>
</dbReference>
<dbReference type="InterPro" id="IPR036236">
    <property type="entry name" value="Znf_C2H2_sf"/>
</dbReference>
<dbReference type="PROSITE" id="PS51800">
    <property type="entry name" value="ZF_CHHC_U11_48K"/>
    <property type="match status" value="1"/>
</dbReference>
<comment type="caution">
    <text evidence="6">The sequence shown here is derived from an EMBL/GenBank/DDBJ whole genome shotgun (WGS) entry which is preliminary data.</text>
</comment>
<evidence type="ECO:0000256" key="2">
    <source>
        <dbReference type="ARBA" id="ARBA00022771"/>
    </source>
</evidence>
<feature type="domain" description="CHHC U11-48K-type" evidence="5">
    <location>
        <begin position="69"/>
        <end position="96"/>
    </location>
</feature>
<evidence type="ECO:0000256" key="3">
    <source>
        <dbReference type="ARBA" id="ARBA00022833"/>
    </source>
</evidence>
<dbReference type="PANTHER" id="PTHR21402">
    <property type="entry name" value="GAMETOCYTE SPECIFIC FACTOR 1-RELATED"/>
    <property type="match status" value="1"/>
</dbReference>
<dbReference type="Pfam" id="PF05253">
    <property type="entry name" value="zf-U11-48K"/>
    <property type="match status" value="1"/>
</dbReference>
<evidence type="ECO:0000256" key="1">
    <source>
        <dbReference type="ARBA" id="ARBA00022723"/>
    </source>
</evidence>
<keyword evidence="7" id="KW-1185">Reference proteome</keyword>
<accession>A0A9N8YSU1</accession>
<keyword evidence="2" id="KW-0863">Zinc-finger</keyword>
<keyword evidence="4" id="KW-0175">Coiled coil</keyword>
<dbReference type="AlphaFoldDB" id="A0A9N8YSU1"/>
<keyword evidence="1" id="KW-0479">Metal-binding</keyword>
<reference evidence="6" key="1">
    <citation type="submission" date="2021-06" db="EMBL/GenBank/DDBJ databases">
        <authorList>
            <person name="Kallberg Y."/>
            <person name="Tangrot J."/>
            <person name="Rosling A."/>
        </authorList>
    </citation>
    <scope>NUCLEOTIDE SEQUENCE</scope>
    <source>
        <strain evidence="6">FL130A</strain>
    </source>
</reference>
<dbReference type="OrthoDB" id="69229at2759"/>
<dbReference type="InterPro" id="IPR022776">
    <property type="entry name" value="TRM13/UPF0224_CHHC_Znf_dom"/>
</dbReference>
<evidence type="ECO:0000313" key="7">
    <source>
        <dbReference type="Proteomes" id="UP000789508"/>
    </source>
</evidence>
<gene>
    <name evidence="6" type="ORF">ALEPTO_LOCUS636</name>
</gene>
<dbReference type="Proteomes" id="UP000789508">
    <property type="component" value="Unassembled WGS sequence"/>
</dbReference>